<dbReference type="RefSeq" id="WP_209644017.1">
    <property type="nucleotide sequence ID" value="NZ_JAGINW010000001.1"/>
</dbReference>
<keyword evidence="1" id="KW-0472">Membrane</keyword>
<reference evidence="3 4" key="1">
    <citation type="submission" date="2021-03" db="EMBL/GenBank/DDBJ databases">
        <title>Sequencing the genomes of 1000 actinobacteria strains.</title>
        <authorList>
            <person name="Klenk H.-P."/>
        </authorList>
    </citation>
    <scope>NUCLEOTIDE SEQUENCE [LARGE SCALE GENOMIC DNA]</scope>
    <source>
        <strain evidence="3 4">DSM 46670</strain>
    </source>
</reference>
<dbReference type="PANTHER" id="PTHR43685:SF2">
    <property type="entry name" value="GLYCOSYLTRANSFERASE 2-LIKE DOMAIN-CONTAINING PROTEIN"/>
    <property type="match status" value="1"/>
</dbReference>
<keyword evidence="4" id="KW-1185">Reference proteome</keyword>
<feature type="transmembrane region" description="Helical" evidence="1">
    <location>
        <begin position="244"/>
        <end position="277"/>
    </location>
</feature>
<proteinExistence type="predicted"/>
<evidence type="ECO:0000313" key="4">
    <source>
        <dbReference type="Proteomes" id="UP001519332"/>
    </source>
</evidence>
<feature type="transmembrane region" description="Helical" evidence="1">
    <location>
        <begin position="297"/>
        <end position="321"/>
    </location>
</feature>
<dbReference type="Proteomes" id="UP001519332">
    <property type="component" value="Unassembled WGS sequence"/>
</dbReference>
<organism evidence="3 4">
    <name type="scientific">Kibdelosporangium banguiense</name>
    <dbReference type="NCBI Taxonomy" id="1365924"/>
    <lineage>
        <taxon>Bacteria</taxon>
        <taxon>Bacillati</taxon>
        <taxon>Actinomycetota</taxon>
        <taxon>Actinomycetes</taxon>
        <taxon>Pseudonocardiales</taxon>
        <taxon>Pseudonocardiaceae</taxon>
        <taxon>Kibdelosporangium</taxon>
    </lineage>
</organism>
<keyword evidence="1" id="KW-0812">Transmembrane</keyword>
<accession>A0ABS4TRH5</accession>
<comment type="caution">
    <text evidence="3">The sequence shown here is derived from an EMBL/GenBank/DDBJ whole genome shotgun (WGS) entry which is preliminary data.</text>
</comment>
<dbReference type="CDD" id="cd00761">
    <property type="entry name" value="Glyco_tranf_GTA_type"/>
    <property type="match status" value="1"/>
</dbReference>
<dbReference type="SUPFAM" id="SSF53448">
    <property type="entry name" value="Nucleotide-diphospho-sugar transferases"/>
    <property type="match status" value="1"/>
</dbReference>
<gene>
    <name evidence="3" type="ORF">JOF56_007401</name>
</gene>
<dbReference type="EMBL" id="JAGINW010000001">
    <property type="protein sequence ID" value="MBP2327016.1"/>
    <property type="molecule type" value="Genomic_DNA"/>
</dbReference>
<keyword evidence="1" id="KW-1133">Transmembrane helix</keyword>
<feature type="domain" description="Glycosyltransferase 2-like" evidence="2">
    <location>
        <begin position="8"/>
        <end position="160"/>
    </location>
</feature>
<evidence type="ECO:0000256" key="1">
    <source>
        <dbReference type="SAM" id="Phobius"/>
    </source>
</evidence>
<evidence type="ECO:0000313" key="3">
    <source>
        <dbReference type="EMBL" id="MBP2327016.1"/>
    </source>
</evidence>
<protein>
    <submittedName>
        <fullName evidence="3">Glycosyltransferase involved in cell wall biosynthesis</fullName>
    </submittedName>
</protein>
<dbReference type="Gene3D" id="3.90.550.10">
    <property type="entry name" value="Spore Coat Polysaccharide Biosynthesis Protein SpsA, Chain A"/>
    <property type="match status" value="1"/>
</dbReference>
<dbReference type="PANTHER" id="PTHR43685">
    <property type="entry name" value="GLYCOSYLTRANSFERASE"/>
    <property type="match status" value="1"/>
</dbReference>
<sequence>MSGAPLVSVIIPNYNYAHVLEHCLRAVQAQTYSPLEIVLVDDGSTDDSVQVAQRLGVPVIHTPSNSGVAAARNLGAQRARGEILFFLDSDVALDPGAIAAAVATLESDPGIGAVCGNYEPVPLIRDSLVKEYRNLFHHYYWLAAEGSAEFLVPALFAMPRRVWNEVGPFSEHLLQTEAASIAQRLTERYEIRLTSTIRGRHDDDPTLRVALRKVFTRTRMQVPFFLQRRYAAGVIGSQESRASLFAALTLTALPLPLVTGLPAVAGLSLLSLAYYLFIDRRMYRFVFRSRSVPFGVFFTATHFLVNLTIAAGAGIGILQWLTSRSFRRLYLEAPA</sequence>
<dbReference type="Pfam" id="PF00535">
    <property type="entry name" value="Glycos_transf_2"/>
    <property type="match status" value="1"/>
</dbReference>
<evidence type="ECO:0000259" key="2">
    <source>
        <dbReference type="Pfam" id="PF00535"/>
    </source>
</evidence>
<dbReference type="InterPro" id="IPR029044">
    <property type="entry name" value="Nucleotide-diphossugar_trans"/>
</dbReference>
<name>A0ABS4TRH5_9PSEU</name>
<dbReference type="InterPro" id="IPR050834">
    <property type="entry name" value="Glycosyltransf_2"/>
</dbReference>
<dbReference type="InterPro" id="IPR001173">
    <property type="entry name" value="Glyco_trans_2-like"/>
</dbReference>